<evidence type="ECO:0000256" key="1">
    <source>
        <dbReference type="SAM" id="Phobius"/>
    </source>
</evidence>
<dbReference type="EMBL" id="FNIN01000002">
    <property type="protein sequence ID" value="SDN50798.1"/>
    <property type="molecule type" value="Genomic_DNA"/>
</dbReference>
<evidence type="ECO:0008006" key="4">
    <source>
        <dbReference type="Google" id="ProtNLM"/>
    </source>
</evidence>
<gene>
    <name evidence="2" type="ORF">SAMN04488516_102342</name>
</gene>
<name>A0A1H0BYN0_9BACT</name>
<sequence length="455" mass="53359">MTITIWGYIFIPLILISTLNFRYLLGLFIISLSLQMTSIINIDNFHYGLRLYRFIAIVLDFVCLFYFVSKKNNIVFAVKKMLIALTLFIVYGFLISFWGPIMFEGCLVFVPEYGIDYNAVYGPFPLKFSLYNLILPVNIFIFVLVFVFIVLFEMKEKCINFVIKCFYFTIIMILFFSFYQLLQSIVYLPNIFKIINNTISNQFHLVSINLSGINFLRVAATYSEPSYLSSFLVSIFSFAFSSFILYKKLLWLLILVSILILLSASSTTYLCSLIMIFVVLMFAWFTCFRKKEKLLRSFIILLLCLTAIFIFVSYIIGLNNMMIILNDFLFNKMYSYSFINRIKADIYSFFIFSDSFGLGMGIGSTRPSSLLPCLISTVGVWGTFFFLLFLYYFLRYSYYSLKTSAYFPYFFLVPSVIVTQLVAYPDFTNPTLWQMLYIVLIIIKKIRFKYYYGLH</sequence>
<feature type="transmembrane region" description="Helical" evidence="1">
    <location>
        <begin position="297"/>
        <end position="316"/>
    </location>
</feature>
<feature type="transmembrane region" description="Helical" evidence="1">
    <location>
        <begin position="406"/>
        <end position="425"/>
    </location>
</feature>
<accession>A0A1H0BYN0</accession>
<organism evidence="2 3">
    <name type="scientific">Desulfonauticus submarinus</name>
    <dbReference type="NCBI Taxonomy" id="206665"/>
    <lineage>
        <taxon>Bacteria</taxon>
        <taxon>Pseudomonadati</taxon>
        <taxon>Thermodesulfobacteriota</taxon>
        <taxon>Desulfovibrionia</taxon>
        <taxon>Desulfovibrionales</taxon>
        <taxon>Desulfonauticaceae</taxon>
        <taxon>Desulfonauticus</taxon>
    </lineage>
</organism>
<proteinExistence type="predicted"/>
<feature type="transmembrane region" description="Helical" evidence="1">
    <location>
        <begin position="252"/>
        <end position="285"/>
    </location>
</feature>
<keyword evidence="1" id="KW-0812">Transmembrane</keyword>
<dbReference type="STRING" id="206665.SAMN04488516_102342"/>
<feature type="transmembrane region" description="Helical" evidence="1">
    <location>
        <begin position="130"/>
        <end position="152"/>
    </location>
</feature>
<dbReference type="RefSeq" id="WP_092063813.1">
    <property type="nucleotide sequence ID" value="NZ_FNIN01000002.1"/>
</dbReference>
<keyword evidence="3" id="KW-1185">Reference proteome</keyword>
<evidence type="ECO:0000313" key="2">
    <source>
        <dbReference type="EMBL" id="SDN50798.1"/>
    </source>
</evidence>
<feature type="transmembrane region" description="Helical" evidence="1">
    <location>
        <begin position="7"/>
        <end position="31"/>
    </location>
</feature>
<keyword evidence="1" id="KW-0472">Membrane</keyword>
<feature type="transmembrane region" description="Helical" evidence="1">
    <location>
        <begin position="161"/>
        <end position="182"/>
    </location>
</feature>
<dbReference type="AlphaFoldDB" id="A0A1H0BYN0"/>
<feature type="transmembrane region" description="Helical" evidence="1">
    <location>
        <begin position="51"/>
        <end position="69"/>
    </location>
</feature>
<feature type="transmembrane region" description="Helical" evidence="1">
    <location>
        <begin position="227"/>
        <end position="246"/>
    </location>
</feature>
<evidence type="ECO:0000313" key="3">
    <source>
        <dbReference type="Proteomes" id="UP000199602"/>
    </source>
</evidence>
<keyword evidence="1" id="KW-1133">Transmembrane helix</keyword>
<reference evidence="2 3" key="1">
    <citation type="submission" date="2016-10" db="EMBL/GenBank/DDBJ databases">
        <authorList>
            <person name="de Groot N.N."/>
        </authorList>
    </citation>
    <scope>NUCLEOTIDE SEQUENCE [LARGE SCALE GENOMIC DNA]</scope>
    <source>
        <strain evidence="2 3">DSM 15269</strain>
    </source>
</reference>
<protein>
    <recommendedName>
        <fullName evidence="4">O-antigen ligase like membrane protein</fullName>
    </recommendedName>
</protein>
<feature type="transmembrane region" description="Helical" evidence="1">
    <location>
        <begin position="81"/>
        <end position="110"/>
    </location>
</feature>
<feature type="transmembrane region" description="Helical" evidence="1">
    <location>
        <begin position="369"/>
        <end position="394"/>
    </location>
</feature>
<feature type="transmembrane region" description="Helical" evidence="1">
    <location>
        <begin position="346"/>
        <end position="363"/>
    </location>
</feature>
<dbReference type="Proteomes" id="UP000199602">
    <property type="component" value="Unassembled WGS sequence"/>
</dbReference>